<dbReference type="Gene3D" id="2.30.40.10">
    <property type="entry name" value="Urease, subunit C, domain 1"/>
    <property type="match status" value="1"/>
</dbReference>
<dbReference type="InterPro" id="IPR057744">
    <property type="entry name" value="OTAase-like"/>
</dbReference>
<evidence type="ECO:0000259" key="1">
    <source>
        <dbReference type="Pfam" id="PF01979"/>
    </source>
</evidence>
<dbReference type="Gene3D" id="3.20.20.140">
    <property type="entry name" value="Metal-dependent hydrolases"/>
    <property type="match status" value="1"/>
</dbReference>
<evidence type="ECO:0000313" key="2">
    <source>
        <dbReference type="EMBL" id="MVQ31927.1"/>
    </source>
</evidence>
<dbReference type="CDD" id="cd01299">
    <property type="entry name" value="Met_dep_hydrolase_A"/>
    <property type="match status" value="1"/>
</dbReference>
<dbReference type="InterPro" id="IPR011059">
    <property type="entry name" value="Metal-dep_hydrolase_composite"/>
</dbReference>
<sequence length="405" mass="44128">MRTLLTHATLIDCVDPQARPDCAVLLEDGRIRDIFPAGSAPAVGDAEVVDLKGAYLLPGLWDVHIHPDYFQSLTDMPLPEQVTLFGHRLQQALLESGIVGLRCAGAHHYMDVAWKRAFDSGQHLGPRLFAAGHFLTTTGGHFLTSGHALEVDGPYGWVTAIREQIKNGVDHIKLNLSGGIMGPAWDLHRHSFLLPDELKAAFDICKLREFKVMAHATNPAAVKAAILAGAHSIEHGYILDDECIELFLEHDAWYVPTLSISHLTPGQASNDWEKRWVKNRNLAQSLCCRADAASDVHQHGFIKALKAGVKMALGSDIRPLKDAALLELGLWVRDGATPWQALVAATRNGAAICGMGEQLGTVEKGKIADLIVVGANPLEDINNVRRLQLVLKDGRIVADKRGTAR</sequence>
<dbReference type="InterPro" id="IPR032466">
    <property type="entry name" value="Metal_Hydrolase"/>
</dbReference>
<dbReference type="Proteomes" id="UP000469385">
    <property type="component" value="Unassembled WGS sequence"/>
</dbReference>
<dbReference type="Pfam" id="PF01979">
    <property type="entry name" value="Amidohydro_1"/>
    <property type="match status" value="1"/>
</dbReference>
<protein>
    <submittedName>
        <fullName evidence="2">Amidohydrolase family protein</fullName>
    </submittedName>
</protein>
<dbReference type="RefSeq" id="WP_157399928.1">
    <property type="nucleotide sequence ID" value="NZ_WSEL01000009.1"/>
</dbReference>
<dbReference type="GO" id="GO:0016810">
    <property type="term" value="F:hydrolase activity, acting on carbon-nitrogen (but not peptide) bonds"/>
    <property type="evidence" value="ECO:0007669"/>
    <property type="project" value="InterPro"/>
</dbReference>
<reference evidence="2 3" key="1">
    <citation type="submission" date="2019-12" db="EMBL/GenBank/DDBJ databases">
        <authorList>
            <person name="Huq M.A."/>
        </authorList>
    </citation>
    <scope>NUCLEOTIDE SEQUENCE [LARGE SCALE GENOMIC DNA]</scope>
    <source>
        <strain evidence="2 3">MAH-25</strain>
    </source>
</reference>
<organism evidence="2 3">
    <name type="scientific">Ramlibacter pinisoli</name>
    <dbReference type="NCBI Taxonomy" id="2682844"/>
    <lineage>
        <taxon>Bacteria</taxon>
        <taxon>Pseudomonadati</taxon>
        <taxon>Pseudomonadota</taxon>
        <taxon>Betaproteobacteria</taxon>
        <taxon>Burkholderiales</taxon>
        <taxon>Comamonadaceae</taxon>
        <taxon>Ramlibacter</taxon>
    </lineage>
</organism>
<dbReference type="SUPFAM" id="SSF51556">
    <property type="entry name" value="Metallo-dependent hydrolases"/>
    <property type="match status" value="1"/>
</dbReference>
<comment type="caution">
    <text evidence="2">The sequence shown here is derived from an EMBL/GenBank/DDBJ whole genome shotgun (WGS) entry which is preliminary data.</text>
</comment>
<gene>
    <name evidence="2" type="ORF">GON04_20885</name>
</gene>
<dbReference type="AlphaFoldDB" id="A0A6N8IYM4"/>
<dbReference type="InterPro" id="IPR006680">
    <property type="entry name" value="Amidohydro-rel"/>
</dbReference>
<proteinExistence type="predicted"/>
<keyword evidence="2" id="KW-0378">Hydrolase</keyword>
<dbReference type="InterPro" id="IPR051781">
    <property type="entry name" value="Metallo-dep_Hydrolase"/>
</dbReference>
<name>A0A6N8IYM4_9BURK</name>
<accession>A0A6N8IYM4</accession>
<dbReference type="PANTHER" id="PTHR43135">
    <property type="entry name" value="ALPHA-D-RIBOSE 1-METHYLPHOSPHONATE 5-TRIPHOSPHATE DIPHOSPHATASE"/>
    <property type="match status" value="1"/>
</dbReference>
<dbReference type="SUPFAM" id="SSF51338">
    <property type="entry name" value="Composite domain of metallo-dependent hydrolases"/>
    <property type="match status" value="1"/>
</dbReference>
<feature type="domain" description="Amidohydrolase-related" evidence="1">
    <location>
        <begin position="55"/>
        <end position="397"/>
    </location>
</feature>
<dbReference type="PANTHER" id="PTHR43135:SF3">
    <property type="entry name" value="ALPHA-D-RIBOSE 1-METHYLPHOSPHONATE 5-TRIPHOSPHATE DIPHOSPHATASE"/>
    <property type="match status" value="1"/>
</dbReference>
<evidence type="ECO:0000313" key="3">
    <source>
        <dbReference type="Proteomes" id="UP000469385"/>
    </source>
</evidence>
<dbReference type="EMBL" id="WSEL01000009">
    <property type="protein sequence ID" value="MVQ31927.1"/>
    <property type="molecule type" value="Genomic_DNA"/>
</dbReference>
<keyword evidence="3" id="KW-1185">Reference proteome</keyword>